<evidence type="ECO:0000313" key="1">
    <source>
        <dbReference type="Proteomes" id="UP000887565"/>
    </source>
</evidence>
<protein>
    <submittedName>
        <fullName evidence="2">Uncharacterized protein</fullName>
    </submittedName>
</protein>
<dbReference type="Proteomes" id="UP000887565">
    <property type="component" value="Unplaced"/>
</dbReference>
<reference evidence="2" key="1">
    <citation type="submission" date="2022-11" db="UniProtKB">
        <authorList>
            <consortium name="WormBaseParasite"/>
        </authorList>
    </citation>
    <scope>IDENTIFICATION</scope>
</reference>
<dbReference type="AlphaFoldDB" id="A0A915KJN6"/>
<dbReference type="WBParaSite" id="nRc.2.0.1.t38637-RA">
    <property type="protein sequence ID" value="nRc.2.0.1.t38637-RA"/>
    <property type="gene ID" value="nRc.2.0.1.g38637"/>
</dbReference>
<evidence type="ECO:0000313" key="2">
    <source>
        <dbReference type="WBParaSite" id="nRc.2.0.1.t38637-RA"/>
    </source>
</evidence>
<proteinExistence type="predicted"/>
<name>A0A915KJN6_ROMCU</name>
<keyword evidence="1" id="KW-1185">Reference proteome</keyword>
<sequence length="73" mass="8357">MSKSGNHGGKQYQRSYNEVALARVVIYIFQTYAPKITSFSDDMTKKIFAISIFCQAVHHMDPNFVTSLIWNLP</sequence>
<organism evidence="1 2">
    <name type="scientific">Romanomermis culicivorax</name>
    <name type="common">Nematode worm</name>
    <dbReference type="NCBI Taxonomy" id="13658"/>
    <lineage>
        <taxon>Eukaryota</taxon>
        <taxon>Metazoa</taxon>
        <taxon>Ecdysozoa</taxon>
        <taxon>Nematoda</taxon>
        <taxon>Enoplea</taxon>
        <taxon>Dorylaimia</taxon>
        <taxon>Mermithida</taxon>
        <taxon>Mermithoidea</taxon>
        <taxon>Mermithidae</taxon>
        <taxon>Romanomermis</taxon>
    </lineage>
</organism>
<accession>A0A915KJN6</accession>